<evidence type="ECO:0000313" key="2">
    <source>
        <dbReference type="EMBL" id="KHD72314.1"/>
    </source>
</evidence>
<reference evidence="2" key="1">
    <citation type="submission" date="2014-10" db="EMBL/GenBank/DDBJ databases">
        <title>Draft genome sequence of Actinoplanes utahensis NRRL 12052.</title>
        <authorList>
            <person name="Velasco-Bucheli B."/>
            <person name="del Cerro C."/>
            <person name="Hormigo D."/>
            <person name="Garcia J.L."/>
            <person name="Acebal C."/>
            <person name="Arroyo M."/>
            <person name="de la Mata I."/>
        </authorList>
    </citation>
    <scope>NUCLEOTIDE SEQUENCE [LARGE SCALE GENOMIC DNA]</scope>
    <source>
        <strain evidence="2">NRRL 12052</strain>
    </source>
</reference>
<protein>
    <submittedName>
        <fullName evidence="2">Uncharacterized protein</fullName>
    </submittedName>
</protein>
<dbReference type="PROSITE" id="PS00430">
    <property type="entry name" value="TONB_DEPENDENT_REC_1"/>
    <property type="match status" value="1"/>
</dbReference>
<dbReference type="STRING" id="1869.MB27_38100"/>
<name>A0A0A6UDH5_ACTUT</name>
<sequence>MVGGSLITLPAAAQAATPPLIGVATPPAATDTLTVTAEGDKKSAFQFTSDAGDRKAAIGFVSTGGSVRARELGVKAEPAVTAKTGVPGTARAAASAAAATYPTTIRLASENWTAWNSLINVWNRDTWTYVPVTNPGNTLSITANLPPGNYFVTSIYGIYNVNSYLLTASFTVTNKAQTVVLAESSAKEVALKVDDATAAQDASAVWVSLPNGDFVGFAGGYKVRSYVTTASLAGTTLRTHEILTKRGSTALNPTPYRYDLTQSWSHPFPASPITTVKTASLAKTTTTVRAQGVNTTGMYQSVPMLGDSSGAYLATTMRFPATFTEYVTPGVTVSRLADTGTHQLDLGDRTLSAGTSPATTAGVAPFAPTPSYNSAYRQGNRVQFTENTPYGDATGSKGSDRGARVSTRLSAGGEVLKESNSAVLVADLPAYAQTYRLEQTATRKVAWSQLSTKIQSDWTFSSGNAVRGTIPLMDLGLTASGLDVRNRAGSTPVTLTVVPSTRVAATTSTVRGIEWSVDDGATWTDLPFTASGQGVTASLAVPAGAAFVSLRVSAANDQGGKLTRTVLRAFAGPATAGDEAVGDVTISDLKINNGQGLNLSVSGTTTFNASFTATAPSGIQGGGLYLYHGAYNTPDGVLIPSTSCTPVNATTATCFAEWYVYDIRHEISSNALAGNWRAAVWATANDGGHIDRHNAATVPFRRLTYLTATDALPEPVRKGQNVWAGASLIRADWNTGTWQPYASRPAVLQFWPSGPGGKWTNVKTVWTNAQGRPATTVTATVSGSYRYIYYTDPTSNWAVSAHDYVIVR</sequence>
<dbReference type="InterPro" id="IPR010916">
    <property type="entry name" value="TonB_box_CS"/>
</dbReference>
<organism evidence="2 3">
    <name type="scientific">Actinoplanes utahensis</name>
    <dbReference type="NCBI Taxonomy" id="1869"/>
    <lineage>
        <taxon>Bacteria</taxon>
        <taxon>Bacillati</taxon>
        <taxon>Actinomycetota</taxon>
        <taxon>Actinomycetes</taxon>
        <taxon>Micromonosporales</taxon>
        <taxon>Micromonosporaceae</taxon>
        <taxon>Actinoplanes</taxon>
    </lineage>
</organism>
<keyword evidence="3" id="KW-1185">Reference proteome</keyword>
<evidence type="ECO:0000256" key="1">
    <source>
        <dbReference type="SAM" id="MobiDB-lite"/>
    </source>
</evidence>
<dbReference type="EMBL" id="JRTT01000137">
    <property type="protein sequence ID" value="KHD72314.1"/>
    <property type="molecule type" value="Genomic_DNA"/>
</dbReference>
<dbReference type="eggNOG" id="COG1404">
    <property type="taxonomic scope" value="Bacteria"/>
</dbReference>
<proteinExistence type="predicted"/>
<dbReference type="AlphaFoldDB" id="A0A0A6UDH5"/>
<accession>A0A0A6UDH5</accession>
<evidence type="ECO:0000313" key="3">
    <source>
        <dbReference type="Proteomes" id="UP000054537"/>
    </source>
</evidence>
<comment type="caution">
    <text evidence="2">The sequence shown here is derived from an EMBL/GenBank/DDBJ whole genome shotgun (WGS) entry which is preliminary data.</text>
</comment>
<feature type="region of interest" description="Disordered" evidence="1">
    <location>
        <begin position="385"/>
        <end position="404"/>
    </location>
</feature>
<gene>
    <name evidence="2" type="ORF">MB27_38100</name>
</gene>
<dbReference type="Proteomes" id="UP000054537">
    <property type="component" value="Unassembled WGS sequence"/>
</dbReference>